<dbReference type="Proteomes" id="UP000322025">
    <property type="component" value="Unassembled WGS sequence"/>
</dbReference>
<reference evidence="1" key="1">
    <citation type="submission" date="2019-07" db="EMBL/GenBank/DDBJ databases">
        <authorList>
            <person name="Wongkuna S."/>
            <person name="Scaria J."/>
        </authorList>
    </citation>
    <scope>NUCLEOTIDE SEQUENCE [LARGE SCALE GENOMIC DNA]</scope>
    <source>
        <strain evidence="1">SW178</strain>
    </source>
</reference>
<accession>A0A5M9I1F9</accession>
<dbReference type="AlphaFoldDB" id="A0A5M9I1F9"/>
<gene>
    <name evidence="1" type="ORF">FNY66_00455</name>
</gene>
<keyword evidence="2" id="KW-1185">Reference proteome</keyword>
<evidence type="ECO:0000313" key="1">
    <source>
        <dbReference type="EMBL" id="KAA8502773.1"/>
    </source>
</evidence>
<sequence length="113" mass="13446">MYDVMNTTDIAVAFQIDTEAKRAQLDLTWFNSGTALDDFRKPLRTTIKVIGDLGVIFIMWRAMEESRTLIIDNDGVTIYLIMGLYEYELWWKKNNLIRKMKTEDDYYVDYIRI</sequence>
<protein>
    <submittedName>
        <fullName evidence="1">Uncharacterized protein</fullName>
    </submittedName>
</protein>
<dbReference type="RefSeq" id="WP_150309961.1">
    <property type="nucleotide sequence ID" value="NZ_VMSO01000001.1"/>
</dbReference>
<organism evidence="1 2">
    <name type="scientific">Mediterraneibacter catenae</name>
    <dbReference type="NCBI Taxonomy" id="2594882"/>
    <lineage>
        <taxon>Bacteria</taxon>
        <taxon>Bacillati</taxon>
        <taxon>Bacillota</taxon>
        <taxon>Clostridia</taxon>
        <taxon>Lachnospirales</taxon>
        <taxon>Lachnospiraceae</taxon>
        <taxon>Mediterraneibacter</taxon>
    </lineage>
</organism>
<dbReference type="EMBL" id="VMSO01000001">
    <property type="protein sequence ID" value="KAA8502773.1"/>
    <property type="molecule type" value="Genomic_DNA"/>
</dbReference>
<comment type="caution">
    <text evidence="1">The sequence shown here is derived from an EMBL/GenBank/DDBJ whole genome shotgun (WGS) entry which is preliminary data.</text>
</comment>
<evidence type="ECO:0000313" key="2">
    <source>
        <dbReference type="Proteomes" id="UP000322025"/>
    </source>
</evidence>
<proteinExistence type="predicted"/>
<name>A0A5M9I1F9_9FIRM</name>